<evidence type="ECO:0000313" key="3">
    <source>
        <dbReference type="Proteomes" id="UP000197781"/>
    </source>
</evidence>
<dbReference type="RefSeq" id="WP_088907966.1">
    <property type="nucleotide sequence ID" value="NZ_CP018145.1"/>
</dbReference>
<sequence length="100" mass="11209">MVFRKVGNKTTAIIICGFFVVALITALWMYLAGISLDKKTIHEYIHSQGGTVIDIKNVYLDSTPFPIYSETGRRKQETGTNFIKLLTQKMELCIPPGTVL</sequence>
<gene>
    <name evidence="2" type="ORF">BP422_11875</name>
</gene>
<feature type="transmembrane region" description="Helical" evidence="1">
    <location>
        <begin position="12"/>
        <end position="31"/>
    </location>
</feature>
<keyword evidence="1" id="KW-1133">Transmembrane helix</keyword>
<protein>
    <submittedName>
        <fullName evidence="2">Uncharacterized protein</fullName>
    </submittedName>
</protein>
<accession>A0A220MGW6</accession>
<dbReference type="Proteomes" id="UP000197781">
    <property type="component" value="Chromosome"/>
</dbReference>
<dbReference type="AlphaFoldDB" id="A0A220MGW6"/>
<keyword evidence="1" id="KW-0472">Membrane</keyword>
<evidence type="ECO:0000256" key="1">
    <source>
        <dbReference type="SAM" id="Phobius"/>
    </source>
</evidence>
<dbReference type="KEGG" id="bfm:BP422_11875"/>
<keyword evidence="1" id="KW-0812">Transmembrane</keyword>
<proteinExistence type="predicted"/>
<reference evidence="2 3" key="1">
    <citation type="submission" date="2016-11" db="EMBL/GenBank/DDBJ databases">
        <authorList>
            <person name="Jaros S."/>
            <person name="Januszkiewicz K."/>
            <person name="Wedrychowicz H."/>
        </authorList>
    </citation>
    <scope>NUCLEOTIDE SEQUENCE [LARGE SCALE GENOMIC DNA]</scope>
    <source>
        <strain evidence="2 3">NF2</strain>
    </source>
</reference>
<name>A0A220MGW6_9BACL</name>
<organism evidence="2 3">
    <name type="scientific">Brevibacillus formosus</name>
    <dbReference type="NCBI Taxonomy" id="54913"/>
    <lineage>
        <taxon>Bacteria</taxon>
        <taxon>Bacillati</taxon>
        <taxon>Bacillota</taxon>
        <taxon>Bacilli</taxon>
        <taxon>Bacillales</taxon>
        <taxon>Paenibacillaceae</taxon>
        <taxon>Brevibacillus</taxon>
    </lineage>
</organism>
<dbReference type="EMBL" id="CP018145">
    <property type="protein sequence ID" value="ASJ54182.1"/>
    <property type="molecule type" value="Genomic_DNA"/>
</dbReference>
<evidence type="ECO:0000313" key="2">
    <source>
        <dbReference type="EMBL" id="ASJ54182.1"/>
    </source>
</evidence>